<comment type="subcellular location">
    <subcellularLocation>
        <location evidence="1">Cell outer membrane</location>
    </subcellularLocation>
</comment>
<dbReference type="Pfam" id="PF06629">
    <property type="entry name" value="MipA"/>
    <property type="match status" value="1"/>
</dbReference>
<dbReference type="OrthoDB" id="5462484at2"/>
<feature type="signal peptide" evidence="6">
    <location>
        <begin position="1"/>
        <end position="21"/>
    </location>
</feature>
<dbReference type="GO" id="GO:0009279">
    <property type="term" value="C:cell outer membrane"/>
    <property type="evidence" value="ECO:0007669"/>
    <property type="project" value="UniProtKB-SubCell"/>
</dbReference>
<evidence type="ECO:0000256" key="5">
    <source>
        <dbReference type="ARBA" id="ARBA00023237"/>
    </source>
</evidence>
<dbReference type="PANTHER" id="PTHR38776">
    <property type="entry name" value="MLTA-INTERACTING PROTEIN-RELATED"/>
    <property type="match status" value="1"/>
</dbReference>
<dbReference type="EMBL" id="WMIE01000002">
    <property type="protein sequence ID" value="MTH77415.1"/>
    <property type="molecule type" value="Genomic_DNA"/>
</dbReference>
<dbReference type="PANTHER" id="PTHR38776:SF1">
    <property type="entry name" value="MLTA-INTERACTING PROTEIN-RELATED"/>
    <property type="match status" value="1"/>
</dbReference>
<evidence type="ECO:0000313" key="7">
    <source>
        <dbReference type="EMBL" id="MTH77415.1"/>
    </source>
</evidence>
<keyword evidence="3 6" id="KW-0732">Signal</keyword>
<organism evidence="7 8">
    <name type="scientific">Paracoccus aestuariivivens</name>
    <dbReference type="NCBI Taxonomy" id="1820333"/>
    <lineage>
        <taxon>Bacteria</taxon>
        <taxon>Pseudomonadati</taxon>
        <taxon>Pseudomonadota</taxon>
        <taxon>Alphaproteobacteria</taxon>
        <taxon>Rhodobacterales</taxon>
        <taxon>Paracoccaceae</taxon>
        <taxon>Paracoccus</taxon>
    </lineage>
</organism>
<protein>
    <submittedName>
        <fullName evidence="7">MipA/OmpV family protein</fullName>
    </submittedName>
</protein>
<evidence type="ECO:0000256" key="4">
    <source>
        <dbReference type="ARBA" id="ARBA00023136"/>
    </source>
</evidence>
<dbReference type="Proteomes" id="UP000478183">
    <property type="component" value="Unassembled WGS sequence"/>
</dbReference>
<comment type="caution">
    <text evidence="7">The sequence shown here is derived from an EMBL/GenBank/DDBJ whole genome shotgun (WGS) entry which is preliminary data.</text>
</comment>
<feature type="chain" id="PRO_5026940725" evidence="6">
    <location>
        <begin position="22"/>
        <end position="249"/>
    </location>
</feature>
<evidence type="ECO:0000313" key="8">
    <source>
        <dbReference type="Proteomes" id="UP000478183"/>
    </source>
</evidence>
<keyword evidence="5" id="KW-0998">Cell outer membrane</keyword>
<accession>A0A6L6J889</accession>
<reference evidence="7 8" key="1">
    <citation type="submission" date="2019-11" db="EMBL/GenBank/DDBJ databases">
        <authorList>
            <person name="Dong K."/>
        </authorList>
    </citation>
    <scope>NUCLEOTIDE SEQUENCE [LARGE SCALE GENOMIC DNA]</scope>
    <source>
        <strain evidence="7 8">NBRC 111993</strain>
    </source>
</reference>
<evidence type="ECO:0000256" key="2">
    <source>
        <dbReference type="ARBA" id="ARBA00005722"/>
    </source>
</evidence>
<dbReference type="InterPro" id="IPR010583">
    <property type="entry name" value="MipA"/>
</dbReference>
<evidence type="ECO:0000256" key="3">
    <source>
        <dbReference type="ARBA" id="ARBA00022729"/>
    </source>
</evidence>
<keyword evidence="4" id="KW-0472">Membrane</keyword>
<keyword evidence="8" id="KW-1185">Reference proteome</keyword>
<comment type="similarity">
    <text evidence="2">Belongs to the MipA/OmpV family.</text>
</comment>
<sequence>MRHLFAIALLTATSFALPASAQWINNISEASFDVGAGISYGPSYFGSDDAELGPWGTMRNLTLGVEDGTEKQGFSLIPSFGYIGDRDAKDHDELEGMDDIDWTGEVGLRLNYVAGDATSYGAVRVGVGGHDGLVGEIGTKYRFIVNDKLTLWTTAELQLGDDSFTGTYFGVTEDEAAASPNFDAYDPSGGIYAANIALEARYSLTPKTSILGKVTFGRLLNDAGDSPIVQERNQPEINLGIARRLNFRF</sequence>
<evidence type="ECO:0000256" key="1">
    <source>
        <dbReference type="ARBA" id="ARBA00004442"/>
    </source>
</evidence>
<gene>
    <name evidence="7" type="ORF">GL286_06735</name>
</gene>
<name>A0A6L6J889_9RHOB</name>
<dbReference type="RefSeq" id="WP_155094781.1">
    <property type="nucleotide sequence ID" value="NZ_WMIE01000002.1"/>
</dbReference>
<evidence type="ECO:0000256" key="6">
    <source>
        <dbReference type="SAM" id="SignalP"/>
    </source>
</evidence>
<proteinExistence type="inferred from homology"/>
<dbReference type="AlphaFoldDB" id="A0A6L6J889"/>